<sequence>MKQGKWVSLLMTFVMTISLASCGAPSAQTTLPPETSAPVETGQPVEGNYPVTVQVYDENGTLYAETFEKAPERVVCNQPQAIQLLLALGLGDRIVGACRSVGDVNEKYRDEFEALPFIADNDSPSKEVVLDAKPDLIIGWGSTFTEDTLGSVQDWNERGIATYIVDNSASGVEGRRTVSRLYNDIEKLGEIFGIEDKAQAMISDMKTREQAIADKVSTLEDTDKVTVLTVQMVYENEFFGRKDTDFTYDLIEKAGGICLDEAFGKQSIENLIALNPDVLVIINRTDSPAQEKIDALKSNPSLSEVNAVKNDRFVSLDYVDFYGGNYETIDAIESLACGFYPELFSE</sequence>
<dbReference type="PROSITE" id="PS50983">
    <property type="entry name" value="FE_B12_PBP"/>
    <property type="match status" value="1"/>
</dbReference>
<dbReference type="SUPFAM" id="SSF53807">
    <property type="entry name" value="Helical backbone' metal receptor"/>
    <property type="match status" value="1"/>
</dbReference>
<evidence type="ECO:0000313" key="4">
    <source>
        <dbReference type="EMBL" id="KGF54161.1"/>
    </source>
</evidence>
<feature type="chain" id="PRO_5038828070" description="Fe/B12 periplasmic-binding domain-containing protein" evidence="2">
    <location>
        <begin position="21"/>
        <end position="346"/>
    </location>
</feature>
<dbReference type="AlphaFoldDB" id="A0A096B5C9"/>
<gene>
    <name evidence="4" type="ORF">HMPREF9460_03065</name>
</gene>
<dbReference type="PANTHER" id="PTHR30535:SF7">
    <property type="entry name" value="IRON(III) DICITRATE-BINDING PROTEIN"/>
    <property type="match status" value="1"/>
</dbReference>
<feature type="domain" description="Fe/B12 periplasmic-binding" evidence="3">
    <location>
        <begin position="73"/>
        <end position="343"/>
    </location>
</feature>
<dbReference type="InterPro" id="IPR002491">
    <property type="entry name" value="ABC_transptr_periplasmic_BD"/>
</dbReference>
<dbReference type="Pfam" id="PF01497">
    <property type="entry name" value="Peripla_BP_2"/>
    <property type="match status" value="1"/>
</dbReference>
<dbReference type="InterPro" id="IPR050902">
    <property type="entry name" value="ABC_Transporter_SBP"/>
</dbReference>
<keyword evidence="5" id="KW-1185">Reference proteome</keyword>
<keyword evidence="2" id="KW-0732">Signal</keyword>
<accession>A0A096B5C9</accession>
<dbReference type="Proteomes" id="UP000029585">
    <property type="component" value="Unassembled WGS sequence"/>
</dbReference>
<dbReference type="PATRIC" id="fig|742738.3.peg.3152"/>
<protein>
    <recommendedName>
        <fullName evidence="3">Fe/B12 periplasmic-binding domain-containing protein</fullName>
    </recommendedName>
</protein>
<dbReference type="PROSITE" id="PS51257">
    <property type="entry name" value="PROKAR_LIPOPROTEIN"/>
    <property type="match status" value="1"/>
</dbReference>
<dbReference type="RefSeq" id="WP_021631999.1">
    <property type="nucleotide sequence ID" value="NZ_KN174165.1"/>
</dbReference>
<comment type="caution">
    <text evidence="4">The sequence shown here is derived from an EMBL/GenBank/DDBJ whole genome shotgun (WGS) entry which is preliminary data.</text>
</comment>
<evidence type="ECO:0000313" key="5">
    <source>
        <dbReference type="Proteomes" id="UP000029585"/>
    </source>
</evidence>
<dbReference type="eggNOG" id="COG0614">
    <property type="taxonomic scope" value="Bacteria"/>
</dbReference>
<dbReference type="EMBL" id="ADLO01000093">
    <property type="protein sequence ID" value="KGF54161.1"/>
    <property type="molecule type" value="Genomic_DNA"/>
</dbReference>
<evidence type="ECO:0000256" key="1">
    <source>
        <dbReference type="ARBA" id="ARBA00008814"/>
    </source>
</evidence>
<dbReference type="PANTHER" id="PTHR30535">
    <property type="entry name" value="VITAMIN B12-BINDING PROTEIN"/>
    <property type="match status" value="1"/>
</dbReference>
<dbReference type="Gene3D" id="3.40.50.1980">
    <property type="entry name" value="Nitrogenase molybdenum iron protein domain"/>
    <property type="match status" value="2"/>
</dbReference>
<evidence type="ECO:0000256" key="2">
    <source>
        <dbReference type="SAM" id="SignalP"/>
    </source>
</evidence>
<dbReference type="HOGENOM" id="CLU_038034_7_0_9"/>
<feature type="signal peptide" evidence="2">
    <location>
        <begin position="1"/>
        <end position="20"/>
    </location>
</feature>
<proteinExistence type="inferred from homology"/>
<name>A0A096B5C9_FLAPL</name>
<evidence type="ECO:0000259" key="3">
    <source>
        <dbReference type="PROSITE" id="PS50983"/>
    </source>
</evidence>
<reference evidence="4 5" key="1">
    <citation type="submission" date="2011-08" db="EMBL/GenBank/DDBJ databases">
        <title>The Genome Sequence of Clostridium orbiscindens 1_3_50AFAA.</title>
        <authorList>
            <consortium name="The Broad Institute Genome Sequencing Platform"/>
            <person name="Earl A."/>
            <person name="Ward D."/>
            <person name="Feldgarden M."/>
            <person name="Gevers D."/>
            <person name="Daigneault M."/>
            <person name="Strauss J."/>
            <person name="Allen-Vercoe E."/>
            <person name="Young S.K."/>
            <person name="Zeng Q."/>
            <person name="Gargeya S."/>
            <person name="Fitzgerald M."/>
            <person name="Haas B."/>
            <person name="Abouelleil A."/>
            <person name="Alvarado L."/>
            <person name="Arachchi H.M."/>
            <person name="Berlin A."/>
            <person name="Brown A."/>
            <person name="Chapman S.B."/>
            <person name="Chen Z."/>
            <person name="Dunbar C."/>
            <person name="Freedman E."/>
            <person name="Gearin G."/>
            <person name="Gellesch M."/>
            <person name="Goldberg J."/>
            <person name="Griggs A."/>
            <person name="Gujja S."/>
            <person name="Heiman D."/>
            <person name="Howarth C."/>
            <person name="Larson L."/>
            <person name="Lui A."/>
            <person name="MacDonald P.J.P."/>
            <person name="Montmayeur A."/>
            <person name="Murphy C."/>
            <person name="Neiman D."/>
            <person name="Pearson M."/>
            <person name="Priest M."/>
            <person name="Roberts A."/>
            <person name="Saif S."/>
            <person name="Shea T."/>
            <person name="Shenoy N."/>
            <person name="Sisk P."/>
            <person name="Stolte C."/>
            <person name="Sykes S."/>
            <person name="Wortman J."/>
            <person name="Nusbaum C."/>
            <person name="Birren B."/>
        </authorList>
    </citation>
    <scope>NUCLEOTIDE SEQUENCE [LARGE SCALE GENOMIC DNA]</scope>
    <source>
        <strain evidence="4 5">1_3_50AFAA</strain>
    </source>
</reference>
<organism evidence="4 5">
    <name type="scientific">Flavonifractor plautii 1_3_50AFAA</name>
    <dbReference type="NCBI Taxonomy" id="742738"/>
    <lineage>
        <taxon>Bacteria</taxon>
        <taxon>Bacillati</taxon>
        <taxon>Bacillota</taxon>
        <taxon>Clostridia</taxon>
        <taxon>Eubacteriales</taxon>
        <taxon>Oscillospiraceae</taxon>
        <taxon>Flavonifractor</taxon>
    </lineage>
</organism>
<comment type="similarity">
    <text evidence="1">Belongs to the bacterial solute-binding protein 8 family.</text>
</comment>